<keyword evidence="1" id="KW-0805">Transcription regulation</keyword>
<dbReference type="SMART" id="SM00346">
    <property type="entry name" value="HTH_ICLR"/>
    <property type="match status" value="1"/>
</dbReference>
<evidence type="ECO:0000256" key="1">
    <source>
        <dbReference type="ARBA" id="ARBA00023015"/>
    </source>
</evidence>
<dbReference type="Proteomes" id="UP000194565">
    <property type="component" value="Unassembled WGS sequence"/>
</dbReference>
<evidence type="ECO:0000259" key="4">
    <source>
        <dbReference type="PROSITE" id="PS51077"/>
    </source>
</evidence>
<dbReference type="AlphaFoldDB" id="A0A094YYB7"/>
<dbReference type="InterPro" id="IPR036388">
    <property type="entry name" value="WH-like_DNA-bd_sf"/>
</dbReference>
<keyword evidence="3" id="KW-0804">Transcription</keyword>
<feature type="domain" description="IclR-ED" evidence="5">
    <location>
        <begin position="58"/>
        <end position="242"/>
    </location>
</feature>
<dbReference type="InterPro" id="IPR005471">
    <property type="entry name" value="Tscrpt_reg_IclR_N"/>
</dbReference>
<evidence type="ECO:0000313" key="6">
    <source>
        <dbReference type="EMBL" id="KGB26372.1"/>
    </source>
</evidence>
<dbReference type="Gene3D" id="3.30.450.40">
    <property type="match status" value="1"/>
</dbReference>
<evidence type="ECO:0000313" key="8">
    <source>
        <dbReference type="Proteomes" id="UP000029448"/>
    </source>
</evidence>
<dbReference type="InterPro" id="IPR036390">
    <property type="entry name" value="WH_DNA-bd_sf"/>
</dbReference>
<organism evidence="6 8">
    <name type="scientific">Acetobacter tropicalis</name>
    <dbReference type="NCBI Taxonomy" id="104102"/>
    <lineage>
        <taxon>Bacteria</taxon>
        <taxon>Pseudomonadati</taxon>
        <taxon>Pseudomonadota</taxon>
        <taxon>Alphaproteobacteria</taxon>
        <taxon>Acetobacterales</taxon>
        <taxon>Acetobacteraceae</taxon>
        <taxon>Acetobacter</taxon>
    </lineage>
</organism>
<accession>A0A094YYB7</accession>
<gene>
    <name evidence="6" type="ORF">AtDm6_0242</name>
    <name evidence="7" type="ORF">HC62_11155</name>
</gene>
<name>A0A094YYB7_9PROT</name>
<evidence type="ECO:0000313" key="7">
    <source>
        <dbReference type="EMBL" id="OUI85404.1"/>
    </source>
</evidence>
<dbReference type="PANTHER" id="PTHR30136:SF34">
    <property type="entry name" value="TRANSCRIPTIONAL REGULATOR"/>
    <property type="match status" value="1"/>
</dbReference>
<dbReference type="PROSITE" id="PS51078">
    <property type="entry name" value="ICLR_ED"/>
    <property type="match status" value="1"/>
</dbReference>
<dbReference type="EMBL" id="JOMM01000034">
    <property type="protein sequence ID" value="OUI85404.1"/>
    <property type="molecule type" value="Genomic_DNA"/>
</dbReference>
<protein>
    <submittedName>
        <fullName evidence="6">Putative transcriptional regulator IclR family</fullName>
    </submittedName>
</protein>
<proteinExistence type="predicted"/>
<keyword evidence="8" id="KW-1185">Reference proteome</keyword>
<evidence type="ECO:0000313" key="9">
    <source>
        <dbReference type="Proteomes" id="UP000194565"/>
    </source>
</evidence>
<dbReference type="GO" id="GO:0003700">
    <property type="term" value="F:DNA-binding transcription factor activity"/>
    <property type="evidence" value="ECO:0007669"/>
    <property type="project" value="TreeGrafter"/>
</dbReference>
<dbReference type="Proteomes" id="UP000029448">
    <property type="component" value="Unassembled WGS sequence"/>
</dbReference>
<feature type="domain" description="HTH iclR-type" evidence="4">
    <location>
        <begin position="1"/>
        <end position="57"/>
    </location>
</feature>
<comment type="caution">
    <text evidence="6">The sequence shown here is derived from an EMBL/GenBank/DDBJ whole genome shotgun (WGS) entry which is preliminary data.</text>
</comment>
<dbReference type="SUPFAM" id="SSF55781">
    <property type="entry name" value="GAF domain-like"/>
    <property type="match status" value="1"/>
</dbReference>
<dbReference type="GO" id="GO:0045892">
    <property type="term" value="P:negative regulation of DNA-templated transcription"/>
    <property type="evidence" value="ECO:0007669"/>
    <property type="project" value="TreeGrafter"/>
</dbReference>
<evidence type="ECO:0000259" key="5">
    <source>
        <dbReference type="PROSITE" id="PS51078"/>
    </source>
</evidence>
<dbReference type="PROSITE" id="PS51077">
    <property type="entry name" value="HTH_ICLR"/>
    <property type="match status" value="1"/>
</dbReference>
<reference evidence="6 8" key="1">
    <citation type="submission" date="2014-06" db="EMBL/GenBank/DDBJ databases">
        <title>Functional and comparative genomic analyses of the Drosophila gut microbiota identify candidate symbiosis factors.</title>
        <authorList>
            <person name="Newell P.D."/>
            <person name="Chaston J.M."/>
            <person name="Douglas A.E."/>
        </authorList>
    </citation>
    <scope>NUCLEOTIDE SEQUENCE [LARGE SCALE GENOMIC DNA]</scope>
    <source>
        <strain evidence="6 8">DmCS_006</strain>
    </source>
</reference>
<dbReference type="InterPro" id="IPR014757">
    <property type="entry name" value="Tscrpt_reg_IclR_C"/>
</dbReference>
<dbReference type="SUPFAM" id="SSF46785">
    <property type="entry name" value="Winged helix' DNA-binding domain"/>
    <property type="match status" value="1"/>
</dbReference>
<dbReference type="PANTHER" id="PTHR30136">
    <property type="entry name" value="HELIX-TURN-HELIX TRANSCRIPTIONAL REGULATOR, ICLR FAMILY"/>
    <property type="match status" value="1"/>
</dbReference>
<keyword evidence="2" id="KW-0238">DNA-binding</keyword>
<dbReference type="STRING" id="104102.AtDm6_0242"/>
<dbReference type="EMBL" id="JOKM01000010">
    <property type="protein sequence ID" value="KGB26372.1"/>
    <property type="molecule type" value="Genomic_DNA"/>
</dbReference>
<evidence type="ECO:0000256" key="2">
    <source>
        <dbReference type="ARBA" id="ARBA00023125"/>
    </source>
</evidence>
<dbReference type="GO" id="GO:0003677">
    <property type="term" value="F:DNA binding"/>
    <property type="evidence" value="ECO:0007669"/>
    <property type="project" value="UniProtKB-KW"/>
</dbReference>
<dbReference type="Pfam" id="PF09339">
    <property type="entry name" value="HTH_IclR"/>
    <property type="match status" value="1"/>
</dbReference>
<reference evidence="7 9" key="2">
    <citation type="submission" date="2014-06" db="EMBL/GenBank/DDBJ databases">
        <authorList>
            <person name="Ju J."/>
            <person name="Zhang J."/>
        </authorList>
    </citation>
    <scope>NUCLEOTIDE SEQUENCE [LARGE SCALE GENOMIC DNA]</scope>
    <source>
        <strain evidence="7">DmW_042</strain>
    </source>
</reference>
<dbReference type="InterPro" id="IPR029016">
    <property type="entry name" value="GAF-like_dom_sf"/>
</dbReference>
<dbReference type="Gene3D" id="1.10.10.10">
    <property type="entry name" value="Winged helix-like DNA-binding domain superfamily/Winged helix DNA-binding domain"/>
    <property type="match status" value="1"/>
</dbReference>
<dbReference type="InterPro" id="IPR050707">
    <property type="entry name" value="HTH_MetabolicPath_Reg"/>
</dbReference>
<evidence type="ECO:0000256" key="3">
    <source>
        <dbReference type="ARBA" id="ARBA00023163"/>
    </source>
</evidence>
<dbReference type="Pfam" id="PF01614">
    <property type="entry name" value="IclR_C"/>
    <property type="match status" value="1"/>
</dbReference>
<sequence length="242" mass="26439">MRGLAVINAFGSVHPAMTLSEVAAKLALPRATVRRTLLTLVHLGYMRLEGRLFSLRPSILRLATAYLGADPVSTVMQPVCEELSMKLGVTCSVAVLDGQEAVMIAYACPRGGYGMASEGIGLRLPALSSAVGRVLVSGLDDGHREDFLDHVDIKTVTPYTVTERAHLQKLLMDVMNERYALVDQEAELGFRSLAVPLYRHNGQMVAALNVGLRVELATLKEMKKKFLPRLKEVSALIQEQLV</sequence>
<dbReference type="PATRIC" id="fig|104102.7.peg.240"/>